<dbReference type="GO" id="GO:0007189">
    <property type="term" value="P:adenylate cyclase-activating G protein-coupled receptor signaling pathway"/>
    <property type="evidence" value="ECO:0007669"/>
    <property type="project" value="TreeGrafter"/>
</dbReference>
<dbReference type="SMART" id="SM00303">
    <property type="entry name" value="GPS"/>
    <property type="match status" value="1"/>
</dbReference>
<dbReference type="InterPro" id="IPR046338">
    <property type="entry name" value="GAIN_dom_sf"/>
</dbReference>
<accession>A0A8C3KYF2</accession>
<proteinExistence type="predicted"/>
<evidence type="ECO:0000259" key="7">
    <source>
        <dbReference type="PROSITE" id="PS50221"/>
    </source>
</evidence>
<dbReference type="InterPro" id="IPR017981">
    <property type="entry name" value="GPCR_2-like_7TM"/>
</dbReference>
<dbReference type="Gene3D" id="1.20.1070.10">
    <property type="entry name" value="Rhodopsin 7-helix transmembrane proteins"/>
    <property type="match status" value="1"/>
</dbReference>
<dbReference type="PROSITE" id="PS50261">
    <property type="entry name" value="G_PROTEIN_RECEP_F2_4"/>
    <property type="match status" value="1"/>
</dbReference>
<name>A0A8C3KYF2_CHRPC</name>
<dbReference type="GO" id="GO:0005886">
    <property type="term" value="C:plasma membrane"/>
    <property type="evidence" value="ECO:0007669"/>
    <property type="project" value="TreeGrafter"/>
</dbReference>
<reference evidence="9" key="1">
    <citation type="submission" date="2025-08" db="UniProtKB">
        <authorList>
            <consortium name="Ensembl"/>
        </authorList>
    </citation>
    <scope>IDENTIFICATION</scope>
</reference>
<feature type="transmembrane region" description="Helical" evidence="6">
    <location>
        <begin position="431"/>
        <end position="454"/>
    </location>
</feature>
<evidence type="ECO:0000313" key="9">
    <source>
        <dbReference type="Ensembl" id="ENSCPIP00010002276.1"/>
    </source>
</evidence>
<organism evidence="9 10">
    <name type="scientific">Chrysolophus pictus</name>
    <name type="common">Golden pheasant</name>
    <name type="synonym">Phasianus pictus</name>
    <dbReference type="NCBI Taxonomy" id="9089"/>
    <lineage>
        <taxon>Eukaryota</taxon>
        <taxon>Metazoa</taxon>
        <taxon>Chordata</taxon>
        <taxon>Craniata</taxon>
        <taxon>Vertebrata</taxon>
        <taxon>Euteleostomi</taxon>
        <taxon>Archelosauria</taxon>
        <taxon>Archosauria</taxon>
        <taxon>Dinosauria</taxon>
        <taxon>Saurischia</taxon>
        <taxon>Theropoda</taxon>
        <taxon>Coelurosauria</taxon>
        <taxon>Aves</taxon>
        <taxon>Neognathae</taxon>
        <taxon>Galloanserae</taxon>
        <taxon>Galliformes</taxon>
        <taxon>Phasianidae</taxon>
        <taxon>Phasianinae</taxon>
        <taxon>Chrysolophus</taxon>
    </lineage>
</organism>
<evidence type="ECO:0000256" key="4">
    <source>
        <dbReference type="ARBA" id="ARBA00023136"/>
    </source>
</evidence>
<evidence type="ECO:0000256" key="5">
    <source>
        <dbReference type="ARBA" id="ARBA00023157"/>
    </source>
</evidence>
<feature type="domain" description="G-protein coupled receptors family 2 profile 2" evidence="8">
    <location>
        <begin position="394"/>
        <end position="656"/>
    </location>
</feature>
<dbReference type="Gene3D" id="2.60.220.50">
    <property type="match status" value="1"/>
</dbReference>
<feature type="transmembrane region" description="Helical" evidence="6">
    <location>
        <begin position="509"/>
        <end position="530"/>
    </location>
</feature>
<evidence type="ECO:0000313" key="10">
    <source>
        <dbReference type="Proteomes" id="UP000694543"/>
    </source>
</evidence>
<sequence>MGRETPDATWSSYTWARCCCSCYSPAPCQARTAVMVRPQPTHTPSASMPPPGPDRCLPQRCLMGTRPSSAATWQWSRRRVVRAVAWPWSCPTSAWSCASQASLPAAACGHAGSGSGTVLWGHSSVLGCASWSCGVLWGHGSALGCAPWSCGVLWGHGSALGCASWSCGVLWGHGSALGCAPRSCPPHRMVQFAEQNSTAGLRALHLNVSGAMAQGLLLAFSPAEGPAVISSAEEGTAGTIRLPSGVFPSLSSQAVRVVVTVLNIQQLAMFQEDNQIGKVLDDTVVGIVVGDGDISELQHPLQLTFPSQQLPHVRHALPSLCLLVRCRLTPCPCLQNVTPLCVFWEPSKGQAGGWSSHGCVTQPGDKETVCACDHLSFFTLLLNPSLDRSTAQTFVVVANAGCGVAVAFSIFTFAFYIFLRCCYKQFRSEDTLRINLGLHMNLVSSMLLLNLAFLLNSGLSSRAPLGLCSALGGLTHYCLLCCFTWTALEGCHLYLLFVKVLGTYIHHYLLKLCIVGWGFPALVVGVAGAIGSYGKYSIGTADNQTIIHLCWINSEHILVHYITNCAYFGLIFLFNTIIFGVVAWKNCHLWRSGVMQGHCKAWKVVLAAMGLFCLLGATWALSFLSYGSSSKLMLFLAAILNSLQGVFIFIWLVVLYYPRAEETSSSLSHIVRNDKTMAVSQG</sequence>
<dbReference type="PANTHER" id="PTHR12011:SF285">
    <property type="entry name" value="ADHESION G PROTEIN-COUPLED RECEPTOR G3"/>
    <property type="match status" value="1"/>
</dbReference>
<feature type="domain" description="GAIN-B" evidence="7">
    <location>
        <begin position="218"/>
        <end position="388"/>
    </location>
</feature>
<keyword evidence="2 6" id="KW-0812">Transmembrane</keyword>
<keyword evidence="4 6" id="KW-0472">Membrane</keyword>
<keyword evidence="5" id="KW-1015">Disulfide bond</keyword>
<comment type="subcellular location">
    <subcellularLocation>
        <location evidence="1">Membrane</location>
        <topology evidence="1">Multi-pass membrane protein</topology>
    </subcellularLocation>
</comment>
<dbReference type="Pfam" id="PF00002">
    <property type="entry name" value="7tm_2"/>
    <property type="match status" value="1"/>
</dbReference>
<dbReference type="PRINTS" id="PR00249">
    <property type="entry name" value="GPCRSECRETIN"/>
</dbReference>
<dbReference type="Pfam" id="PF01825">
    <property type="entry name" value="GPS"/>
    <property type="match status" value="1"/>
</dbReference>
<keyword evidence="3 6" id="KW-1133">Transmembrane helix</keyword>
<evidence type="ECO:0000256" key="6">
    <source>
        <dbReference type="SAM" id="Phobius"/>
    </source>
</evidence>
<feature type="transmembrane region" description="Helical" evidence="6">
    <location>
        <begin position="394"/>
        <end position="419"/>
    </location>
</feature>
<dbReference type="PROSITE" id="PS50221">
    <property type="entry name" value="GAIN_B"/>
    <property type="match status" value="1"/>
</dbReference>
<dbReference type="AlphaFoldDB" id="A0A8C3KYF2"/>
<evidence type="ECO:0000256" key="3">
    <source>
        <dbReference type="ARBA" id="ARBA00022989"/>
    </source>
</evidence>
<feature type="transmembrane region" description="Helical" evidence="6">
    <location>
        <begin position="474"/>
        <end position="497"/>
    </location>
</feature>
<dbReference type="Proteomes" id="UP000694543">
    <property type="component" value="Unplaced"/>
</dbReference>
<feature type="transmembrane region" description="Helical" evidence="6">
    <location>
        <begin position="632"/>
        <end position="657"/>
    </location>
</feature>
<protein>
    <submittedName>
        <fullName evidence="9">Adhesion G protein-coupled receptor G3</fullName>
    </submittedName>
</protein>
<dbReference type="InterPro" id="IPR000203">
    <property type="entry name" value="GPS"/>
</dbReference>
<dbReference type="PANTHER" id="PTHR12011">
    <property type="entry name" value="ADHESION G-PROTEIN COUPLED RECEPTOR"/>
    <property type="match status" value="1"/>
</dbReference>
<feature type="transmembrane region" description="Helical" evidence="6">
    <location>
        <begin position="604"/>
        <end position="626"/>
    </location>
</feature>
<dbReference type="GO" id="GO:0007166">
    <property type="term" value="P:cell surface receptor signaling pathway"/>
    <property type="evidence" value="ECO:0007669"/>
    <property type="project" value="InterPro"/>
</dbReference>
<evidence type="ECO:0000259" key="8">
    <source>
        <dbReference type="PROSITE" id="PS50261"/>
    </source>
</evidence>
<dbReference type="Ensembl" id="ENSCPIT00010002671.1">
    <property type="protein sequence ID" value="ENSCPIP00010002276.1"/>
    <property type="gene ID" value="ENSCPIG00010001758.1"/>
</dbReference>
<keyword evidence="10" id="KW-1185">Reference proteome</keyword>
<evidence type="ECO:0000256" key="1">
    <source>
        <dbReference type="ARBA" id="ARBA00004141"/>
    </source>
</evidence>
<dbReference type="GO" id="GO:0004930">
    <property type="term" value="F:G protein-coupled receptor activity"/>
    <property type="evidence" value="ECO:0007669"/>
    <property type="project" value="InterPro"/>
</dbReference>
<reference evidence="9" key="2">
    <citation type="submission" date="2025-09" db="UniProtKB">
        <authorList>
            <consortium name="Ensembl"/>
        </authorList>
    </citation>
    <scope>IDENTIFICATION</scope>
</reference>
<feature type="transmembrane region" description="Helical" evidence="6">
    <location>
        <begin position="561"/>
        <end position="584"/>
    </location>
</feature>
<dbReference type="InterPro" id="IPR057244">
    <property type="entry name" value="GAIN_B"/>
</dbReference>
<dbReference type="InterPro" id="IPR000832">
    <property type="entry name" value="GPCR_2_secretin-like"/>
</dbReference>
<evidence type="ECO:0000256" key="2">
    <source>
        <dbReference type="ARBA" id="ARBA00022692"/>
    </source>
</evidence>